<accession>A0A979G5N5</accession>
<gene>
    <name evidence="1" type="ordered locus">Cpin_3882</name>
</gene>
<evidence type="ECO:0000313" key="1">
    <source>
        <dbReference type="EMBL" id="ACU61344.1"/>
    </source>
</evidence>
<dbReference type="EMBL" id="CP001699">
    <property type="protein sequence ID" value="ACU61344.1"/>
    <property type="molecule type" value="Genomic_DNA"/>
</dbReference>
<dbReference type="Gene3D" id="3.90.550.10">
    <property type="entry name" value="Spore Coat Polysaccharide Biosynthesis Protein SpsA, Chain A"/>
    <property type="match status" value="1"/>
</dbReference>
<dbReference type="OrthoDB" id="675029at2"/>
<reference evidence="2" key="1">
    <citation type="submission" date="2009-08" db="EMBL/GenBank/DDBJ databases">
        <title>The complete genome of Chitinophaga pinensis DSM 2588.</title>
        <authorList>
            <consortium name="US DOE Joint Genome Institute (JGI-PGF)"/>
            <person name="Lucas S."/>
            <person name="Copeland A."/>
            <person name="Lapidus A."/>
            <person name="Glavina del Rio T."/>
            <person name="Dalin E."/>
            <person name="Tice H."/>
            <person name="Bruce D."/>
            <person name="Goodwin L."/>
            <person name="Pitluck S."/>
            <person name="Kyrpides N."/>
            <person name="Mavromatis K."/>
            <person name="Ivanova N."/>
            <person name="Mikhailova N."/>
            <person name="Sims D."/>
            <person name="Meinche L."/>
            <person name="Brettin T."/>
            <person name="Detter J.C."/>
            <person name="Han C."/>
            <person name="Larimer F."/>
            <person name="Land M."/>
            <person name="Hauser L."/>
            <person name="Markowitz V."/>
            <person name="Cheng J.-F."/>
            <person name="Hugenholtz P."/>
            <person name="Woyke T."/>
            <person name="Wu D."/>
            <person name="Spring S."/>
            <person name="Klenk H.-P."/>
            <person name="Eisen J.A."/>
        </authorList>
    </citation>
    <scope>NUCLEOTIDE SEQUENCE [LARGE SCALE GENOMIC DNA]</scope>
    <source>
        <strain evidence="2">ATCC 43595 / DSM 2588 / LMG 13176 / NBRC 15968 / NCIMB 11800 / UQM 2034</strain>
    </source>
</reference>
<dbReference type="KEGG" id="cpi:Cpin_3882"/>
<dbReference type="AlphaFoldDB" id="A0A979G5N5"/>
<dbReference type="InterPro" id="IPR029044">
    <property type="entry name" value="Nucleotide-diphossugar_trans"/>
</dbReference>
<sequence>MIWYSNPYSRQKNFGRALNEFCDRVPNDAWICIQDGDIMYLTDYWGSQIEDITLNNPEYSLIGCLTNRLRSPHQLYKGEFCDKDSVFYHQVIAERLYQDHYSQVQPTEKGIAGMFMLFPKKVWNRVQFREQSAAFDTFFCRDLAKIGGKIGIAQGLYVFHRYRLGKENPKTNNKHLYI</sequence>
<dbReference type="SUPFAM" id="SSF53448">
    <property type="entry name" value="Nucleotide-diphospho-sugar transferases"/>
    <property type="match status" value="1"/>
</dbReference>
<protein>
    <submittedName>
        <fullName evidence="1">Uncharacterized protein</fullName>
    </submittedName>
</protein>
<evidence type="ECO:0000313" key="2">
    <source>
        <dbReference type="Proteomes" id="UP000002215"/>
    </source>
</evidence>
<name>A0A979G5N5_CHIPD</name>
<dbReference type="Proteomes" id="UP000002215">
    <property type="component" value="Chromosome"/>
</dbReference>
<organism evidence="1 2">
    <name type="scientific">Chitinophaga pinensis (strain ATCC 43595 / DSM 2588 / LMG 13176 / NBRC 15968 / NCIMB 11800 / UQM 2034)</name>
    <dbReference type="NCBI Taxonomy" id="485918"/>
    <lineage>
        <taxon>Bacteria</taxon>
        <taxon>Pseudomonadati</taxon>
        <taxon>Bacteroidota</taxon>
        <taxon>Chitinophagia</taxon>
        <taxon>Chitinophagales</taxon>
        <taxon>Chitinophagaceae</taxon>
        <taxon>Chitinophaga</taxon>
    </lineage>
</organism>
<reference evidence="1 2" key="2">
    <citation type="journal article" date="2010" name="Stand. Genomic Sci.">
        <title>Complete genome sequence of Chitinophaga pinensis type strain (UQM 2034).</title>
        <authorList>
            <person name="Glavina Del Rio T."/>
            <person name="Abt B."/>
            <person name="Spring S."/>
            <person name="Lapidus A."/>
            <person name="Nolan M."/>
            <person name="Tice H."/>
            <person name="Copeland A."/>
            <person name="Cheng J.F."/>
            <person name="Chen F."/>
            <person name="Bruce D."/>
            <person name="Goodwin L."/>
            <person name="Pitluck S."/>
            <person name="Ivanova N."/>
            <person name="Mavromatis K."/>
            <person name="Mikhailova N."/>
            <person name="Pati A."/>
            <person name="Chen A."/>
            <person name="Palaniappan K."/>
            <person name="Land M."/>
            <person name="Hauser L."/>
            <person name="Chang Y.J."/>
            <person name="Jeffries C.D."/>
            <person name="Chain P."/>
            <person name="Saunders E."/>
            <person name="Detter J.C."/>
            <person name="Brettin T."/>
            <person name="Rohde M."/>
            <person name="Goker M."/>
            <person name="Bristow J."/>
            <person name="Eisen J.A."/>
            <person name="Markowitz V."/>
            <person name="Hugenholtz P."/>
            <person name="Kyrpides N.C."/>
            <person name="Klenk H.P."/>
            <person name="Lucas S."/>
        </authorList>
    </citation>
    <scope>NUCLEOTIDE SEQUENCE [LARGE SCALE GENOMIC DNA]</scope>
    <source>
        <strain evidence="2">ATCC 43595 / DSM 2588 / LMG 13176 / NBRC 15968 / NCIMB 11800 / UQM 2034</strain>
    </source>
</reference>
<proteinExistence type="predicted"/>
<dbReference type="RefSeq" id="WP_012791517.1">
    <property type="nucleotide sequence ID" value="NC_013132.1"/>
</dbReference>